<name>A0A9K3CYE9_9EUKA</name>
<dbReference type="PROSITE" id="PS51421">
    <property type="entry name" value="RAS"/>
    <property type="match status" value="1"/>
</dbReference>
<sequence>MYSSEKPSISHKVVFLGETGTGKTSIVKRYVHNSFSPYHEISLGAAFLKKQIELEDCLMTFLIWDTAGQERFRALTPSYYRGAQAAVVVYDIQSTESFAK</sequence>
<dbReference type="PROSITE" id="PS00675">
    <property type="entry name" value="SIGMA54_INTERACT_1"/>
    <property type="match status" value="1"/>
</dbReference>
<proteinExistence type="inferred from homology"/>
<dbReference type="NCBIfam" id="TIGR00231">
    <property type="entry name" value="small_GTP"/>
    <property type="match status" value="1"/>
</dbReference>
<protein>
    <submittedName>
        <fullName evidence="5">Small GTPase superfamily, Rab type</fullName>
    </submittedName>
</protein>
<reference evidence="5 6" key="2">
    <citation type="journal article" date="2018" name="PLoS ONE">
        <title>The draft genome of Kipferlia bialata reveals reductive genome evolution in fornicate parasites.</title>
        <authorList>
            <person name="Tanifuji G."/>
            <person name="Takabayashi S."/>
            <person name="Kume K."/>
            <person name="Takagi M."/>
            <person name="Nakayama T."/>
            <person name="Kamikawa R."/>
            <person name="Inagaki Y."/>
            <person name="Hashimoto T."/>
        </authorList>
    </citation>
    <scope>NUCLEOTIDE SEQUENCE [LARGE SCALE GENOMIC DNA]</scope>
    <source>
        <strain evidence="5">NY0173</strain>
    </source>
</reference>
<evidence type="ECO:0000313" key="6">
    <source>
        <dbReference type="Proteomes" id="UP000265618"/>
    </source>
</evidence>
<dbReference type="PROSITE" id="PS51419">
    <property type="entry name" value="RAB"/>
    <property type="match status" value="1"/>
</dbReference>
<evidence type="ECO:0000256" key="3">
    <source>
        <dbReference type="ARBA" id="ARBA00023134"/>
    </source>
</evidence>
<dbReference type="PANTHER" id="PTHR47981:SF20">
    <property type="entry name" value="RAS-RELATED PROTEIN RAB-7A"/>
    <property type="match status" value="1"/>
</dbReference>
<evidence type="ECO:0000313" key="5">
    <source>
        <dbReference type="EMBL" id="GIQ84817.1"/>
    </source>
</evidence>
<accession>A0A9K3CYE9</accession>
<dbReference type="EMBL" id="BDIP01001637">
    <property type="protein sequence ID" value="GIQ84817.1"/>
    <property type="molecule type" value="Genomic_DNA"/>
</dbReference>
<keyword evidence="3" id="KW-0342">GTP-binding</keyword>
<dbReference type="Pfam" id="PF00071">
    <property type="entry name" value="Ras"/>
    <property type="match status" value="1"/>
</dbReference>
<dbReference type="InterPro" id="IPR005225">
    <property type="entry name" value="Small_GTP-bd"/>
</dbReference>
<reference evidence="5" key="1">
    <citation type="submission" date="2016-10" db="EMBL/GenBank/DDBJ databases">
        <authorList>
            <person name="Tanifuji G."/>
            <person name="Kume K."/>
            <person name="Nakayama T."/>
            <person name="Takabayashi S."/>
            <person name="Hashimoto T."/>
        </authorList>
    </citation>
    <scope>NUCLEOTIDE SEQUENCE</scope>
    <source>
        <strain evidence="5">NY0173</strain>
    </source>
</reference>
<gene>
    <name evidence="4" type="ORF">KIPB_002530</name>
    <name evidence="5" type="ORF">KIPB_006386</name>
</gene>
<dbReference type="SUPFAM" id="SSF52540">
    <property type="entry name" value="P-loop containing nucleoside triphosphate hydrolases"/>
    <property type="match status" value="1"/>
</dbReference>
<evidence type="ECO:0000256" key="1">
    <source>
        <dbReference type="ARBA" id="ARBA00006270"/>
    </source>
</evidence>
<evidence type="ECO:0000313" key="4">
    <source>
        <dbReference type="EMBL" id="GIQ81554.1"/>
    </source>
</evidence>
<dbReference type="PRINTS" id="PR00449">
    <property type="entry name" value="RASTRNSFRMNG"/>
</dbReference>
<dbReference type="AlphaFoldDB" id="A0A9K3CYE9"/>
<dbReference type="EMBL" id="BDIP01000427">
    <property type="protein sequence ID" value="GIQ81554.1"/>
    <property type="molecule type" value="Genomic_DNA"/>
</dbReference>
<organism evidence="5 6">
    <name type="scientific">Kipferlia bialata</name>
    <dbReference type="NCBI Taxonomy" id="797122"/>
    <lineage>
        <taxon>Eukaryota</taxon>
        <taxon>Metamonada</taxon>
        <taxon>Carpediemonas-like organisms</taxon>
        <taxon>Kipferlia</taxon>
    </lineage>
</organism>
<comment type="similarity">
    <text evidence="1">Belongs to the small GTPase superfamily. Rab family.</text>
</comment>
<feature type="non-terminal residue" evidence="5">
    <location>
        <position position="1"/>
    </location>
</feature>
<evidence type="ECO:0000256" key="2">
    <source>
        <dbReference type="ARBA" id="ARBA00022741"/>
    </source>
</evidence>
<dbReference type="Gene3D" id="3.40.50.300">
    <property type="entry name" value="P-loop containing nucleotide triphosphate hydrolases"/>
    <property type="match status" value="1"/>
</dbReference>
<dbReference type="OrthoDB" id="63533at2759"/>
<dbReference type="GO" id="GO:0003924">
    <property type="term" value="F:GTPase activity"/>
    <property type="evidence" value="ECO:0007669"/>
    <property type="project" value="InterPro"/>
</dbReference>
<dbReference type="SMART" id="SM00175">
    <property type="entry name" value="RAB"/>
    <property type="match status" value="1"/>
</dbReference>
<dbReference type="PANTHER" id="PTHR47981">
    <property type="entry name" value="RAB FAMILY"/>
    <property type="match status" value="1"/>
</dbReference>
<dbReference type="GO" id="GO:0005525">
    <property type="term" value="F:GTP binding"/>
    <property type="evidence" value="ECO:0007669"/>
    <property type="project" value="UniProtKB-KW"/>
</dbReference>
<keyword evidence="2" id="KW-0547">Nucleotide-binding</keyword>
<dbReference type="InterPro" id="IPR001806">
    <property type="entry name" value="Small_GTPase"/>
</dbReference>
<dbReference type="FunFam" id="3.40.50.300:FF:001447">
    <property type="entry name" value="Ras-related protein Rab-1B"/>
    <property type="match status" value="1"/>
</dbReference>
<dbReference type="InterPro" id="IPR025662">
    <property type="entry name" value="Sigma_54_int_dom_ATP-bd_1"/>
</dbReference>
<comment type="caution">
    <text evidence="5">The sequence shown here is derived from an EMBL/GenBank/DDBJ whole genome shotgun (WGS) entry which is preliminary data.</text>
</comment>
<dbReference type="InterPro" id="IPR027417">
    <property type="entry name" value="P-loop_NTPase"/>
</dbReference>
<keyword evidence="6" id="KW-1185">Reference proteome</keyword>
<dbReference type="Proteomes" id="UP000265618">
    <property type="component" value="Unassembled WGS sequence"/>
</dbReference>